<dbReference type="KEGG" id="bdi:100842125"/>
<name>I1HNX2_BRADI</name>
<feature type="domain" description="KIB1-4 beta-propeller" evidence="2">
    <location>
        <begin position="146"/>
        <end position="294"/>
    </location>
</feature>
<feature type="domain" description="F-box" evidence="1">
    <location>
        <begin position="8"/>
        <end position="42"/>
    </location>
</feature>
<dbReference type="EMBL" id="CM000881">
    <property type="protein sequence ID" value="PNT72269.1"/>
    <property type="molecule type" value="Genomic_DNA"/>
</dbReference>
<dbReference type="PANTHER" id="PTHR33127:SF69">
    <property type="entry name" value="OS09G0340800 PROTEIN"/>
    <property type="match status" value="1"/>
</dbReference>
<keyword evidence="5" id="KW-1185">Reference proteome</keyword>
<dbReference type="EnsemblPlants" id="PNT72269">
    <property type="protein sequence ID" value="PNT72269"/>
    <property type="gene ID" value="BRADI_2g42000v3"/>
</dbReference>
<proteinExistence type="predicted"/>
<dbReference type="InterPro" id="IPR001810">
    <property type="entry name" value="F-box_dom"/>
</dbReference>
<dbReference type="Pfam" id="PF00646">
    <property type="entry name" value="F-box"/>
    <property type="match status" value="1"/>
</dbReference>
<dbReference type="GeneID" id="100842125"/>
<reference evidence="3" key="2">
    <citation type="submission" date="2017-06" db="EMBL/GenBank/DDBJ databases">
        <title>WGS assembly of Brachypodium distachyon.</title>
        <authorList>
            <consortium name="The International Brachypodium Initiative"/>
            <person name="Lucas S."/>
            <person name="Harmon-Smith M."/>
            <person name="Lail K."/>
            <person name="Tice H."/>
            <person name="Grimwood J."/>
            <person name="Bruce D."/>
            <person name="Barry K."/>
            <person name="Shu S."/>
            <person name="Lindquist E."/>
            <person name="Wang M."/>
            <person name="Pitluck S."/>
            <person name="Vogel J.P."/>
            <person name="Garvin D.F."/>
            <person name="Mockler T.C."/>
            <person name="Schmutz J."/>
            <person name="Rokhsar D."/>
            <person name="Bevan M.W."/>
        </authorList>
    </citation>
    <scope>NUCLEOTIDE SEQUENCE</scope>
    <source>
        <strain evidence="3">Bd21</strain>
    </source>
</reference>
<organism evidence="3">
    <name type="scientific">Brachypodium distachyon</name>
    <name type="common">Purple false brome</name>
    <name type="synonym">Trachynia distachya</name>
    <dbReference type="NCBI Taxonomy" id="15368"/>
    <lineage>
        <taxon>Eukaryota</taxon>
        <taxon>Viridiplantae</taxon>
        <taxon>Streptophyta</taxon>
        <taxon>Embryophyta</taxon>
        <taxon>Tracheophyta</taxon>
        <taxon>Spermatophyta</taxon>
        <taxon>Magnoliopsida</taxon>
        <taxon>Liliopsida</taxon>
        <taxon>Poales</taxon>
        <taxon>Poaceae</taxon>
        <taxon>BOP clade</taxon>
        <taxon>Pooideae</taxon>
        <taxon>Stipodae</taxon>
        <taxon>Brachypodieae</taxon>
        <taxon>Brachypodium</taxon>
    </lineage>
</organism>
<evidence type="ECO:0000313" key="3">
    <source>
        <dbReference type="EMBL" id="PNT72269.1"/>
    </source>
</evidence>
<dbReference type="RefSeq" id="XP_003566814.1">
    <property type="nucleotide sequence ID" value="XM_003566766.1"/>
</dbReference>
<dbReference type="FunCoup" id="I1HNX2">
    <property type="interactions" value="91"/>
</dbReference>
<evidence type="ECO:0000313" key="4">
    <source>
        <dbReference type="EnsemblPlants" id="PNT72269"/>
    </source>
</evidence>
<reference evidence="3 4" key="1">
    <citation type="journal article" date="2010" name="Nature">
        <title>Genome sequencing and analysis of the model grass Brachypodium distachyon.</title>
        <authorList>
            <consortium name="International Brachypodium Initiative"/>
        </authorList>
    </citation>
    <scope>NUCLEOTIDE SEQUENCE [LARGE SCALE GENOMIC DNA]</scope>
    <source>
        <strain evidence="3 4">Bd21</strain>
    </source>
</reference>
<dbReference type="Gramene" id="PNT72269">
    <property type="protein sequence ID" value="PNT72269"/>
    <property type="gene ID" value="BRADI_2g42000v3"/>
</dbReference>
<dbReference type="SUPFAM" id="SSF81383">
    <property type="entry name" value="F-box domain"/>
    <property type="match status" value="1"/>
</dbReference>
<evidence type="ECO:0000259" key="1">
    <source>
        <dbReference type="Pfam" id="PF00646"/>
    </source>
</evidence>
<gene>
    <name evidence="4" type="primary">LOC100842125</name>
    <name evidence="3" type="ORF">BRADI_2g42000v3</name>
</gene>
<dbReference type="Proteomes" id="UP000008810">
    <property type="component" value="Chromosome 2"/>
</dbReference>
<protein>
    <submittedName>
        <fullName evidence="3 4">Uncharacterized protein</fullName>
    </submittedName>
</protein>
<dbReference type="InterPro" id="IPR036047">
    <property type="entry name" value="F-box-like_dom_sf"/>
</dbReference>
<dbReference type="OMA" id="EWHETEF"/>
<reference evidence="4" key="3">
    <citation type="submission" date="2018-08" db="UniProtKB">
        <authorList>
            <consortium name="EnsemblPlants"/>
        </authorList>
    </citation>
    <scope>IDENTIFICATION</scope>
    <source>
        <strain evidence="4">cv. Bd21</strain>
    </source>
</reference>
<evidence type="ECO:0000259" key="2">
    <source>
        <dbReference type="Pfam" id="PF03478"/>
    </source>
</evidence>
<accession>I1HNX2</accession>
<dbReference type="Pfam" id="PF03478">
    <property type="entry name" value="Beta-prop_KIB1-4"/>
    <property type="match status" value="1"/>
</dbReference>
<dbReference type="PANTHER" id="PTHR33127">
    <property type="entry name" value="TRANSMEMBRANE PROTEIN"/>
    <property type="match status" value="1"/>
</dbReference>
<dbReference type="AlphaFoldDB" id="I1HNX2"/>
<sequence>MEAEQRDWSSLPEDLLDEILRRLRWSSHPSFASTCRAWRSAVPPFYRAWVTPVLLNTAHVGTTNLRFYSPYFHKNFEIDCTLDAPGAKICCSTGHRLTVCVDHLIMDAQLHTGHIHKLPRFFVRRFHFVVRDRRKVLGLKNTLGMLEITRCIQHGDGKWGHREFWDTDSYRGFFASPVRNPVFHRGLLYVLGEDGRLAVYDERCHDKGFEILDSPMSFGAGLDFENSYLLDSDQGELMAILVGRHGTPVHVVKLNEQTMEWDKVESLEGRTLFTGTLATMIKKTDVKWMHNKVFLPRLYEWPETIHVNLVERGGEFAFVPKSGCVDATVKDGDHTFGAMMCSYELGQNENATEFWWTEKLNYSIWLDFDSATSVLVLS</sequence>
<dbReference type="Gene3D" id="1.20.1280.50">
    <property type="match status" value="1"/>
</dbReference>
<dbReference type="InterPro" id="IPR005174">
    <property type="entry name" value="KIB1-4_b-propeller"/>
</dbReference>
<dbReference type="eggNOG" id="ENOG502R53P">
    <property type="taxonomic scope" value="Eukaryota"/>
</dbReference>
<evidence type="ECO:0000313" key="5">
    <source>
        <dbReference type="Proteomes" id="UP000008810"/>
    </source>
</evidence>
<dbReference type="HOGENOM" id="CLU_040246_0_0_1"/>
<dbReference type="OrthoDB" id="651482at2759"/>